<accession>A0A7R8WLW8</accession>
<feature type="compositionally biased region" description="Polar residues" evidence="1">
    <location>
        <begin position="269"/>
        <end position="280"/>
    </location>
</feature>
<evidence type="ECO:0000313" key="3">
    <source>
        <dbReference type="EMBL" id="CAD7234193.1"/>
    </source>
</evidence>
<dbReference type="Gene3D" id="3.90.70.10">
    <property type="entry name" value="Cysteine proteinases"/>
    <property type="match status" value="2"/>
</dbReference>
<dbReference type="GO" id="GO:0004843">
    <property type="term" value="F:cysteine-type deubiquitinase activity"/>
    <property type="evidence" value="ECO:0007669"/>
    <property type="project" value="InterPro"/>
</dbReference>
<gene>
    <name evidence="3" type="ORF">CTOB1V02_LOCUS12010</name>
</gene>
<dbReference type="AlphaFoldDB" id="A0A7R8WLW8"/>
<dbReference type="InterPro" id="IPR038765">
    <property type="entry name" value="Papain-like_cys_pep_sf"/>
</dbReference>
<feature type="compositionally biased region" description="Basic and acidic residues" evidence="1">
    <location>
        <begin position="123"/>
        <end position="137"/>
    </location>
</feature>
<dbReference type="SUPFAM" id="SSF54001">
    <property type="entry name" value="Cysteine proteinases"/>
    <property type="match status" value="2"/>
</dbReference>
<feature type="transmembrane region" description="Helical" evidence="2">
    <location>
        <begin position="43"/>
        <end position="64"/>
    </location>
</feature>
<feature type="region of interest" description="Disordered" evidence="1">
    <location>
        <begin position="103"/>
        <end position="164"/>
    </location>
</feature>
<dbReference type="InterPro" id="IPR001394">
    <property type="entry name" value="Peptidase_C19_UCH"/>
</dbReference>
<keyword evidence="2" id="KW-1133">Transmembrane helix</keyword>
<feature type="compositionally biased region" description="Polar residues" evidence="1">
    <location>
        <begin position="107"/>
        <end position="120"/>
    </location>
</feature>
<dbReference type="Pfam" id="PF00443">
    <property type="entry name" value="UCH"/>
    <property type="match status" value="1"/>
</dbReference>
<dbReference type="InterPro" id="IPR028889">
    <property type="entry name" value="USP"/>
</dbReference>
<reference evidence="3" key="1">
    <citation type="submission" date="2020-11" db="EMBL/GenBank/DDBJ databases">
        <authorList>
            <person name="Tran Van P."/>
        </authorList>
    </citation>
    <scope>NUCLEOTIDE SEQUENCE</scope>
</reference>
<sequence>MESITRDVMGDAVATTPSLGSDFIDTVQSTVVKSSEGGCSSKWVTLGVTVTASIAAMGFAYYYLSRNDKKLELCDDTIADTVSAESRARKFSRGGQEVGILHYASDDPTTSTTVVQQSPRNDACLRRSPEEQRERNKQATMPRTRPGTHRSRSEGKVGQHTRRGIKGREPCLTHQVPVAIGPPEELEQSRMSDEETEMFSDDEDVDVTAFRDANIAARAGGSNMASIDEDFLNKSYTAETAIELNGNQFPDDLALSMADTLPREMLPASSCSDTHTSIMASNSSSDSDKDEQKHIGWIGIPVLANIPGLHEYVTKLKLAFQSSAIDEETLLLLKQLFFQDTEDRSPFAHVPCARRFENILDLLHMRLKTRSGQSIISLLFGSTINFTVVCDTCETASVITYRRLIWKVPLSSVDFLLTSDKIKEVLHHHHAQAAFPPEAFKCQHQDTMNYVNTNILTLPCVLVLQFYPQKGKGGWPKKLQFGLRKPQLELDMSGLTGEGESFYKLISACCCQNDGSGVLVHRQYYRNVRSGQWYLHRLGDTVPLPGTVTPVDNADFMPHILIYVRSDFVLGSGNRCYYYRLSFDLCLDQEALNRGASPLQQDWPPELWTADPATVGSAAQLAPLHFFTSPDPQHSISYAVLCCLLHTPGLKDCYLDVPQEHMETHTEQTFRALFHQLNITGEFDATRFLQLLNTSAGERTDGIAGSSLTPFHFTSDVLSAIMRFGSSAFALCNFLFHLHTRVRRICAVCYQETKQQREDDLYVIPFKIPEELNPCGIQQILPLNFWSKNVKTKTHCYGHRYYWKVLDTIEKAPRILILGLKQVSPHMRKKQIFLDFQINLKDYCFDSTLPSTEYLLYAVCSQMPGQNSYAALVRDPSETEPSWKRYQSGCVSTIKEPHKIMSICNVDRALLFYVNKTFSEPFEDPQFGSLYSKFIRIED</sequence>
<evidence type="ECO:0000256" key="1">
    <source>
        <dbReference type="SAM" id="MobiDB-lite"/>
    </source>
</evidence>
<feature type="region of interest" description="Disordered" evidence="1">
    <location>
        <begin position="267"/>
        <end position="290"/>
    </location>
</feature>
<dbReference type="GO" id="GO:0016579">
    <property type="term" value="P:protein deubiquitination"/>
    <property type="evidence" value="ECO:0007669"/>
    <property type="project" value="InterPro"/>
</dbReference>
<protein>
    <submittedName>
        <fullName evidence="3">Uncharacterized protein</fullName>
    </submittedName>
</protein>
<dbReference type="PROSITE" id="PS50235">
    <property type="entry name" value="USP_3"/>
    <property type="match status" value="1"/>
</dbReference>
<organism evidence="3">
    <name type="scientific">Cyprideis torosa</name>
    <dbReference type="NCBI Taxonomy" id="163714"/>
    <lineage>
        <taxon>Eukaryota</taxon>
        <taxon>Metazoa</taxon>
        <taxon>Ecdysozoa</taxon>
        <taxon>Arthropoda</taxon>
        <taxon>Crustacea</taxon>
        <taxon>Oligostraca</taxon>
        <taxon>Ostracoda</taxon>
        <taxon>Podocopa</taxon>
        <taxon>Podocopida</taxon>
        <taxon>Cytherocopina</taxon>
        <taxon>Cytheroidea</taxon>
        <taxon>Cytherideidae</taxon>
        <taxon>Cyprideis</taxon>
    </lineage>
</organism>
<name>A0A7R8WLW8_9CRUS</name>
<proteinExistence type="predicted"/>
<keyword evidence="2" id="KW-0812">Transmembrane</keyword>
<evidence type="ECO:0000256" key="2">
    <source>
        <dbReference type="SAM" id="Phobius"/>
    </source>
</evidence>
<keyword evidence="2" id="KW-0472">Membrane</keyword>
<dbReference type="EMBL" id="OB668003">
    <property type="protein sequence ID" value="CAD7234193.1"/>
    <property type="molecule type" value="Genomic_DNA"/>
</dbReference>